<accession>A0A8H7SWF7</accession>
<dbReference type="EMBL" id="JAEPRE010000019">
    <property type="protein sequence ID" value="KAG2236306.1"/>
    <property type="molecule type" value="Genomic_DNA"/>
</dbReference>
<name>A0A8H7SWF7_9FUNG</name>
<feature type="transmembrane region" description="Helical" evidence="1">
    <location>
        <begin position="60"/>
        <end position="84"/>
    </location>
</feature>
<dbReference type="Proteomes" id="UP000613177">
    <property type="component" value="Unassembled WGS sequence"/>
</dbReference>
<evidence type="ECO:0000256" key="1">
    <source>
        <dbReference type="SAM" id="Phobius"/>
    </source>
</evidence>
<proteinExistence type="predicted"/>
<sequence length="89" mass="9574">MWSIDQAAAESIPKFVIPKEEGSSRESDTLVVSDSIDQVTEDIPVADISQDGFSCENNTVLVALGTTLVAFVTVIISLGTTYIAESYWS</sequence>
<evidence type="ECO:0000313" key="2">
    <source>
        <dbReference type="EMBL" id="KAG2236306.1"/>
    </source>
</evidence>
<keyword evidence="3" id="KW-1185">Reference proteome</keyword>
<dbReference type="AlphaFoldDB" id="A0A8H7SWF7"/>
<keyword evidence="1" id="KW-0472">Membrane</keyword>
<evidence type="ECO:0000313" key="3">
    <source>
        <dbReference type="Proteomes" id="UP000613177"/>
    </source>
</evidence>
<gene>
    <name evidence="2" type="ORF">INT48_001369</name>
</gene>
<keyword evidence="1" id="KW-1133">Transmembrane helix</keyword>
<organism evidence="2 3">
    <name type="scientific">Thamnidium elegans</name>
    <dbReference type="NCBI Taxonomy" id="101142"/>
    <lineage>
        <taxon>Eukaryota</taxon>
        <taxon>Fungi</taxon>
        <taxon>Fungi incertae sedis</taxon>
        <taxon>Mucoromycota</taxon>
        <taxon>Mucoromycotina</taxon>
        <taxon>Mucoromycetes</taxon>
        <taxon>Mucorales</taxon>
        <taxon>Mucorineae</taxon>
        <taxon>Mucoraceae</taxon>
        <taxon>Thamnidium</taxon>
    </lineage>
</organism>
<reference evidence="2" key="1">
    <citation type="submission" date="2021-01" db="EMBL/GenBank/DDBJ databases">
        <title>Metabolic potential, ecology and presence of endohyphal bacteria is reflected in genomic diversity of Mucoromycotina.</title>
        <authorList>
            <person name="Muszewska A."/>
            <person name="Okrasinska A."/>
            <person name="Steczkiewicz K."/>
            <person name="Drgas O."/>
            <person name="Orlowska M."/>
            <person name="Perlinska-Lenart U."/>
            <person name="Aleksandrzak-Piekarczyk T."/>
            <person name="Szatraj K."/>
            <person name="Zielenkiewicz U."/>
            <person name="Pilsyk S."/>
            <person name="Malc E."/>
            <person name="Mieczkowski P."/>
            <person name="Kruszewska J.S."/>
            <person name="Biernat P."/>
            <person name="Pawlowska J."/>
        </authorList>
    </citation>
    <scope>NUCLEOTIDE SEQUENCE</scope>
    <source>
        <strain evidence="2">WA0000018081</strain>
    </source>
</reference>
<keyword evidence="1" id="KW-0812">Transmembrane</keyword>
<comment type="caution">
    <text evidence="2">The sequence shown here is derived from an EMBL/GenBank/DDBJ whole genome shotgun (WGS) entry which is preliminary data.</text>
</comment>
<protein>
    <submittedName>
        <fullName evidence="2">Uncharacterized protein</fullName>
    </submittedName>
</protein>